<keyword evidence="9" id="KW-1185">Reference proteome</keyword>
<keyword evidence="2 6" id="KW-0645">Protease</keyword>
<dbReference type="PANTHER" id="PTHR10183:SF379">
    <property type="entry name" value="CALPAIN-5"/>
    <property type="match status" value="1"/>
</dbReference>
<evidence type="ECO:0000313" key="8">
    <source>
        <dbReference type="EMBL" id="CAF1014270.1"/>
    </source>
</evidence>
<name>A0A814HR70_9BILA</name>
<dbReference type="CDD" id="cd00044">
    <property type="entry name" value="CysPc"/>
    <property type="match status" value="1"/>
</dbReference>
<dbReference type="PRINTS" id="PR00704">
    <property type="entry name" value="CALPAIN"/>
</dbReference>
<feature type="active site" evidence="5 6">
    <location>
        <position position="294"/>
    </location>
</feature>
<dbReference type="InterPro" id="IPR038765">
    <property type="entry name" value="Papain-like_cys_pep_sf"/>
</dbReference>
<organism evidence="8 9">
    <name type="scientific">Brachionus calyciflorus</name>
    <dbReference type="NCBI Taxonomy" id="104777"/>
    <lineage>
        <taxon>Eukaryota</taxon>
        <taxon>Metazoa</taxon>
        <taxon>Spiralia</taxon>
        <taxon>Gnathifera</taxon>
        <taxon>Rotifera</taxon>
        <taxon>Eurotatoria</taxon>
        <taxon>Monogononta</taxon>
        <taxon>Pseudotrocha</taxon>
        <taxon>Ploima</taxon>
        <taxon>Brachionidae</taxon>
        <taxon>Brachionus</taxon>
    </lineage>
</organism>
<dbReference type="GO" id="GO:0005737">
    <property type="term" value="C:cytoplasm"/>
    <property type="evidence" value="ECO:0007669"/>
    <property type="project" value="TreeGrafter"/>
</dbReference>
<keyword evidence="4 6" id="KW-0788">Thiol protease</keyword>
<dbReference type="Proteomes" id="UP000663879">
    <property type="component" value="Unassembled WGS sequence"/>
</dbReference>
<dbReference type="SUPFAM" id="SSF54001">
    <property type="entry name" value="Cysteine proteinases"/>
    <property type="match status" value="1"/>
</dbReference>
<dbReference type="InterPro" id="IPR033883">
    <property type="entry name" value="C2_III"/>
</dbReference>
<dbReference type="InterPro" id="IPR022684">
    <property type="entry name" value="Calpain_cysteine_protease"/>
</dbReference>
<gene>
    <name evidence="8" type="ORF">OXX778_LOCUS17049</name>
</gene>
<dbReference type="SMART" id="SM00720">
    <property type="entry name" value="calpain_III"/>
    <property type="match status" value="1"/>
</dbReference>
<dbReference type="InterPro" id="IPR036213">
    <property type="entry name" value="Calpain_III_sf"/>
</dbReference>
<evidence type="ECO:0000256" key="5">
    <source>
        <dbReference type="PIRSR" id="PIRSR622684-1"/>
    </source>
</evidence>
<feature type="active site" evidence="5 6">
    <location>
        <position position="104"/>
    </location>
</feature>
<evidence type="ECO:0000256" key="6">
    <source>
        <dbReference type="PROSITE-ProRule" id="PRU00239"/>
    </source>
</evidence>
<dbReference type="Gene3D" id="2.60.120.380">
    <property type="match status" value="1"/>
</dbReference>
<comment type="caution">
    <text evidence="8">The sequence shown here is derived from an EMBL/GenBank/DDBJ whole genome shotgun (WGS) entry which is preliminary data.</text>
</comment>
<dbReference type="Pfam" id="PF01067">
    <property type="entry name" value="Calpain_III"/>
    <property type="match status" value="1"/>
</dbReference>
<dbReference type="OrthoDB" id="424753at2759"/>
<evidence type="ECO:0000256" key="1">
    <source>
        <dbReference type="ARBA" id="ARBA00007623"/>
    </source>
</evidence>
<dbReference type="GO" id="GO:0006508">
    <property type="term" value="P:proteolysis"/>
    <property type="evidence" value="ECO:0007669"/>
    <property type="project" value="UniProtKB-KW"/>
</dbReference>
<dbReference type="InterPro" id="IPR022682">
    <property type="entry name" value="Calpain_domain_III"/>
</dbReference>
<feature type="domain" description="Calpain catalytic" evidence="7">
    <location>
        <begin position="45"/>
        <end position="353"/>
    </location>
</feature>
<evidence type="ECO:0000256" key="4">
    <source>
        <dbReference type="ARBA" id="ARBA00022807"/>
    </source>
</evidence>
<dbReference type="EMBL" id="CAJNOC010004234">
    <property type="protein sequence ID" value="CAF1014270.1"/>
    <property type="molecule type" value="Genomic_DNA"/>
</dbReference>
<feature type="active site" evidence="5 6">
    <location>
        <position position="270"/>
    </location>
</feature>
<dbReference type="PROSITE" id="PS00139">
    <property type="entry name" value="THIOL_PROTEASE_CYS"/>
    <property type="match status" value="1"/>
</dbReference>
<dbReference type="FunFam" id="3.90.70.10:FF:000001">
    <property type="entry name" value="Calpain-1 catalytic subunit"/>
    <property type="match status" value="1"/>
</dbReference>
<dbReference type="Gene3D" id="3.90.70.10">
    <property type="entry name" value="Cysteine proteinases"/>
    <property type="match status" value="1"/>
</dbReference>
<dbReference type="InterPro" id="IPR000169">
    <property type="entry name" value="Pept_cys_AS"/>
</dbReference>
<dbReference type="PANTHER" id="PTHR10183">
    <property type="entry name" value="CALPAIN"/>
    <property type="match status" value="1"/>
</dbReference>
<dbReference type="PROSITE" id="PS50203">
    <property type="entry name" value="CALPAIN_CAT"/>
    <property type="match status" value="1"/>
</dbReference>
<evidence type="ECO:0000313" key="9">
    <source>
        <dbReference type="Proteomes" id="UP000663879"/>
    </source>
</evidence>
<dbReference type="InterPro" id="IPR022683">
    <property type="entry name" value="Calpain_III"/>
</dbReference>
<dbReference type="GO" id="GO:0004198">
    <property type="term" value="F:calcium-dependent cysteine-type endopeptidase activity"/>
    <property type="evidence" value="ECO:0007669"/>
    <property type="project" value="InterPro"/>
</dbReference>
<dbReference type="SMART" id="SM00230">
    <property type="entry name" value="CysPc"/>
    <property type="match status" value="1"/>
</dbReference>
<protein>
    <recommendedName>
        <fullName evidence="7">Calpain catalytic domain-containing protein</fullName>
    </recommendedName>
</protein>
<dbReference type="AlphaFoldDB" id="A0A814HR70"/>
<dbReference type="InterPro" id="IPR001300">
    <property type="entry name" value="Peptidase_C2_calpain_cat"/>
</dbReference>
<keyword evidence="3 6" id="KW-0378">Hydrolase</keyword>
<accession>A0A814HR70</accession>
<reference evidence="8" key="1">
    <citation type="submission" date="2021-02" db="EMBL/GenBank/DDBJ databases">
        <authorList>
            <person name="Nowell W R."/>
        </authorList>
    </citation>
    <scope>NUCLEOTIDE SEQUENCE</scope>
    <source>
        <strain evidence="8">Ploen Becks lab</strain>
    </source>
</reference>
<evidence type="ECO:0000256" key="2">
    <source>
        <dbReference type="ARBA" id="ARBA00022670"/>
    </source>
</evidence>
<dbReference type="SUPFAM" id="SSF49758">
    <property type="entry name" value="Calpain large subunit, middle domain (domain III)"/>
    <property type="match status" value="1"/>
</dbReference>
<proteinExistence type="inferred from homology"/>
<comment type="similarity">
    <text evidence="1">Belongs to the peptidase C2 family.</text>
</comment>
<dbReference type="CDD" id="cd00214">
    <property type="entry name" value="Calpain_III"/>
    <property type="match status" value="1"/>
</dbReference>
<evidence type="ECO:0000259" key="7">
    <source>
        <dbReference type="PROSITE" id="PS50203"/>
    </source>
</evidence>
<sequence>MENFSKIDIKNKISRNSYFYDNKIQYFKSQNYLKLRSECLKNSILFTDPLFEPNSKNLYVSRRGPQGIKWKRPFEICKSNGQIPKFIENTANANDLDQGYIGNCWFIAGCAAITFMPELFDKVVPKNQVCNGDGYCGIFHFRFWLYGIWYDVVVDDYLPVWEHNNQLVFCSNKEEPNEFWAALLEKAYAKICGSYENLEGGFTTDALIDMSGGLEESFSLDKGSLNQKYKDNLWKILVKSRELKSMNAAYLEPDPRVYEEKLPNGLVKGHAYTISKIALIEQNGKDVRLIRLRNPWGRIEWKGAWSDHSKEWNFLDKDLKNALEFKQENEGEFWMGFDDFLYFFDSIQFCHLTPESFSDEILNDFRNDKISWKMISYHDEWSLKKRSAGGSGNGGDRRFWTNPQFLIKLVDVDQEDNDNMATCIIALMQKYTREKRSLNGQSAEEFIQFRIFRVLNDSDAEKSMKLGEKLSDFQLQKVGNSGDYINKREVTKRFKLSPGYYIIIPSTFEANREGQFLLRIFTEKLIDDRNLNILEKENKITIQVNDKKPSNYFENPINLNTEFNSWSSLISGPEMNRRNVTVVRSNPENEQFSLTNNLMRPFMHMNLDDHDNITKKNYDTKSINKKKVQNACSLM</sequence>
<dbReference type="Pfam" id="PF00648">
    <property type="entry name" value="Peptidase_C2"/>
    <property type="match status" value="1"/>
</dbReference>
<evidence type="ECO:0000256" key="3">
    <source>
        <dbReference type="ARBA" id="ARBA00022801"/>
    </source>
</evidence>